<reference evidence="1" key="1">
    <citation type="submission" date="2020-05" db="UniProtKB">
        <authorList>
            <consortium name="EnsemblMetazoa"/>
        </authorList>
    </citation>
    <scope>IDENTIFICATION</scope>
    <source>
        <strain evidence="1">TTRI</strain>
    </source>
</reference>
<dbReference type="EnsemblMetazoa" id="GAUT026051-RA">
    <property type="protein sequence ID" value="GAUT026051-PA"/>
    <property type="gene ID" value="GAUT026051"/>
</dbReference>
<proteinExistence type="predicted"/>
<organism evidence="1 2">
    <name type="scientific">Glossina austeni</name>
    <name type="common">Savannah tsetse fly</name>
    <dbReference type="NCBI Taxonomy" id="7395"/>
    <lineage>
        <taxon>Eukaryota</taxon>
        <taxon>Metazoa</taxon>
        <taxon>Ecdysozoa</taxon>
        <taxon>Arthropoda</taxon>
        <taxon>Hexapoda</taxon>
        <taxon>Insecta</taxon>
        <taxon>Pterygota</taxon>
        <taxon>Neoptera</taxon>
        <taxon>Endopterygota</taxon>
        <taxon>Diptera</taxon>
        <taxon>Brachycera</taxon>
        <taxon>Muscomorpha</taxon>
        <taxon>Hippoboscoidea</taxon>
        <taxon>Glossinidae</taxon>
        <taxon>Glossina</taxon>
    </lineage>
</organism>
<accession>A0A1A9V4X1</accession>
<protein>
    <submittedName>
        <fullName evidence="1">Uncharacterized protein</fullName>
    </submittedName>
</protein>
<name>A0A1A9V4X1_GLOAU</name>
<evidence type="ECO:0000313" key="2">
    <source>
        <dbReference type="Proteomes" id="UP000078200"/>
    </source>
</evidence>
<evidence type="ECO:0000313" key="1">
    <source>
        <dbReference type="EnsemblMetazoa" id="GAUT026051-PA"/>
    </source>
</evidence>
<dbReference type="AlphaFoldDB" id="A0A1A9V4X1"/>
<dbReference type="VEuPathDB" id="VectorBase:GAUT026051"/>
<keyword evidence="2" id="KW-1185">Reference proteome</keyword>
<sequence>MGEVCNGMTGIAADSYRRNMQEKIVVLQDVDLDLHAITNYNNVKTKLIEDLINTVFIDIYSEYTDTVLEKIVFKTAKTVKWLVHKISKIWQEILPVSYSRYQAMTILQLCPLSFCQPRCQLLVLLLPLRLSVKCVLELKFNELNK</sequence>
<dbReference type="Proteomes" id="UP000078200">
    <property type="component" value="Unassembled WGS sequence"/>
</dbReference>